<dbReference type="Pfam" id="PF01547">
    <property type="entry name" value="SBP_bac_1"/>
    <property type="match status" value="1"/>
</dbReference>
<proteinExistence type="predicted"/>
<dbReference type="EMBL" id="JACJVO010000008">
    <property type="protein sequence ID" value="MBB6730679.1"/>
    <property type="molecule type" value="Genomic_DNA"/>
</dbReference>
<organism evidence="2 3">
    <name type="scientific">Cohnella zeiphila</name>
    <dbReference type="NCBI Taxonomy" id="2761120"/>
    <lineage>
        <taxon>Bacteria</taxon>
        <taxon>Bacillati</taxon>
        <taxon>Bacillota</taxon>
        <taxon>Bacilli</taxon>
        <taxon>Bacillales</taxon>
        <taxon>Paenibacillaceae</taxon>
        <taxon>Cohnella</taxon>
    </lineage>
</organism>
<evidence type="ECO:0000256" key="1">
    <source>
        <dbReference type="SAM" id="SignalP"/>
    </source>
</evidence>
<feature type="chain" id="PRO_5038403417" evidence="1">
    <location>
        <begin position="20"/>
        <end position="447"/>
    </location>
</feature>
<gene>
    <name evidence="2" type="ORF">H7C18_07155</name>
</gene>
<dbReference type="PROSITE" id="PS51257">
    <property type="entry name" value="PROKAR_LIPOPROTEIN"/>
    <property type="match status" value="1"/>
</dbReference>
<dbReference type="SUPFAM" id="SSF53850">
    <property type="entry name" value="Periplasmic binding protein-like II"/>
    <property type="match status" value="1"/>
</dbReference>
<sequence>MKKATMLALGASAAMLALSGCGAGSDGNASQGGGSDSGQASSKPAVKLTLEDRLLETSTDGSVIAHRQMIDEFKKENPNVEISEESLQDATYKTKIKTLAAGNDLPDVFELLGSDAKMFSDNKLILPLDDIMNQAPDWKKGFIPSTLNDFTVDGKLVGAPMQMLSTSLIFYNKDIFDKAGIAEFPKTWKEFTDAIQTLKAKGYIPISLGNKDKWVAESCILSELGDRFTGTDWFDSIKDRKGAKFTDRPFVDSLAALQELSKIGAFNADMNSIDNNQQRASYYNGKAAMFFEGDWAISSLSSEAPQEIKDQTHLAILPTADGGAGKANVVSGGAAWAFAINANLKGDKLQAAIDLVKKLTGEEEANVAAENNAVAATVPTDYDKSKVVPLFNEYLEMFKSLELSPIYDGQLSPAIIETMNNGLQDLLIQRVTPEQLAKDIQSTYEGT</sequence>
<dbReference type="AlphaFoldDB" id="A0A7X0SKV4"/>
<reference evidence="2 3" key="1">
    <citation type="submission" date="2020-08" db="EMBL/GenBank/DDBJ databases">
        <title>Cohnella phylogeny.</title>
        <authorList>
            <person name="Dunlap C."/>
        </authorList>
    </citation>
    <scope>NUCLEOTIDE SEQUENCE [LARGE SCALE GENOMIC DNA]</scope>
    <source>
        <strain evidence="2 3">CBP 2801</strain>
    </source>
</reference>
<evidence type="ECO:0000313" key="3">
    <source>
        <dbReference type="Proteomes" id="UP000564644"/>
    </source>
</evidence>
<dbReference type="RefSeq" id="WP_185128340.1">
    <property type="nucleotide sequence ID" value="NZ_JACJVO010000008.1"/>
</dbReference>
<protein>
    <submittedName>
        <fullName evidence="2">Extracellular solute-binding protein</fullName>
    </submittedName>
</protein>
<keyword evidence="3" id="KW-1185">Reference proteome</keyword>
<dbReference type="PANTHER" id="PTHR43649:SF12">
    <property type="entry name" value="DIACETYLCHITOBIOSE BINDING PROTEIN DASA"/>
    <property type="match status" value="1"/>
</dbReference>
<dbReference type="PANTHER" id="PTHR43649">
    <property type="entry name" value="ARABINOSE-BINDING PROTEIN-RELATED"/>
    <property type="match status" value="1"/>
</dbReference>
<keyword evidence="1" id="KW-0732">Signal</keyword>
<name>A0A7X0SKV4_9BACL</name>
<evidence type="ECO:0000313" key="2">
    <source>
        <dbReference type="EMBL" id="MBB6730679.1"/>
    </source>
</evidence>
<dbReference type="InterPro" id="IPR050490">
    <property type="entry name" value="Bact_solute-bd_prot1"/>
</dbReference>
<feature type="signal peptide" evidence="1">
    <location>
        <begin position="1"/>
        <end position="19"/>
    </location>
</feature>
<dbReference type="Gene3D" id="3.40.190.10">
    <property type="entry name" value="Periplasmic binding protein-like II"/>
    <property type="match status" value="2"/>
</dbReference>
<accession>A0A7X0SKV4</accession>
<dbReference type="Proteomes" id="UP000564644">
    <property type="component" value="Unassembled WGS sequence"/>
</dbReference>
<comment type="caution">
    <text evidence="2">The sequence shown here is derived from an EMBL/GenBank/DDBJ whole genome shotgun (WGS) entry which is preliminary data.</text>
</comment>
<dbReference type="InterPro" id="IPR006059">
    <property type="entry name" value="SBP"/>
</dbReference>